<keyword evidence="5" id="KW-0472">Membrane</keyword>
<dbReference type="InterPro" id="IPR004843">
    <property type="entry name" value="Calcineurin-like_PHP"/>
</dbReference>
<gene>
    <name evidence="7" type="ORF">TISLANDTSLP1_12980</name>
</gene>
<dbReference type="FunFam" id="3.60.21.10:FF:000028">
    <property type="entry name" value="Putative metallophosphoesterase"/>
    <property type="match status" value="1"/>
</dbReference>
<keyword evidence="5" id="KW-1133">Transmembrane helix</keyword>
<dbReference type="Pfam" id="PF00149">
    <property type="entry name" value="Metallophos"/>
    <property type="match status" value="1"/>
</dbReference>
<feature type="transmembrane region" description="Helical" evidence="5">
    <location>
        <begin position="113"/>
        <end position="132"/>
    </location>
</feature>
<protein>
    <submittedName>
        <fullName evidence="7">Serine/threonine phosphatase</fullName>
    </submittedName>
</protein>
<dbReference type="SUPFAM" id="SSF56300">
    <property type="entry name" value="Metallo-dependent phosphatases"/>
    <property type="match status" value="1"/>
</dbReference>
<keyword evidence="5" id="KW-0812">Transmembrane</keyword>
<reference evidence="7" key="1">
    <citation type="submission" date="2022-12" db="EMBL/GenBank/DDBJ databases">
        <title>Reference genome sequencing for broad-spectrum identification of bacterial and archaeal isolates by mass spectrometry.</title>
        <authorList>
            <person name="Sekiguchi Y."/>
            <person name="Tourlousse D.M."/>
        </authorList>
    </citation>
    <scope>NUCLEOTIDE SEQUENCE</scope>
    <source>
        <strain evidence="7">TSL-P1</strain>
    </source>
</reference>
<feature type="transmembrane region" description="Helical" evidence="5">
    <location>
        <begin position="31"/>
        <end position="49"/>
    </location>
</feature>
<dbReference type="GO" id="GO:0016020">
    <property type="term" value="C:membrane"/>
    <property type="evidence" value="ECO:0007669"/>
    <property type="project" value="GOC"/>
</dbReference>
<evidence type="ECO:0000259" key="6">
    <source>
        <dbReference type="Pfam" id="PF00149"/>
    </source>
</evidence>
<evidence type="ECO:0000256" key="1">
    <source>
        <dbReference type="ARBA" id="ARBA00001968"/>
    </source>
</evidence>
<comment type="caution">
    <text evidence="7">The sequence shown here is derived from an EMBL/GenBank/DDBJ whole genome shotgun (WGS) entry which is preliminary data.</text>
</comment>
<keyword evidence="2" id="KW-0479">Metal-binding</keyword>
<evidence type="ECO:0000256" key="2">
    <source>
        <dbReference type="ARBA" id="ARBA00022723"/>
    </source>
</evidence>
<name>A0A9W6GG95_9BACT</name>
<dbReference type="GO" id="GO:0046872">
    <property type="term" value="F:metal ion binding"/>
    <property type="evidence" value="ECO:0007669"/>
    <property type="project" value="UniProtKB-KW"/>
</dbReference>
<dbReference type="AlphaFoldDB" id="A0A9W6GG95"/>
<keyword evidence="8" id="KW-1185">Reference proteome</keyword>
<feature type="transmembrane region" description="Helical" evidence="5">
    <location>
        <begin position="7"/>
        <end position="25"/>
    </location>
</feature>
<evidence type="ECO:0000313" key="7">
    <source>
        <dbReference type="EMBL" id="GLI53605.1"/>
    </source>
</evidence>
<sequence>MFFIIFFTIYGIINFYFFVKLKSILNFGWQFQLIISVFLLLMIFSPLIIRVSEKNGYETFAIGLSWIGYLWMAFVVLFLFFGILTDFGRLSMLVISKISGKNSFIILQKIPKTVYFLFPLGLSVIFLIYGYLEAMNIRVERFYIKSDKITKNVRIVQISDVHIGLIVREGRIKKIIEKIKEVNPDILVSTGDLVDAQIDRMNHIAELLKEIKTSYGKFAITGNHEFYAGLNKALFFTEKAGFKVLRNAGVTIEELNINIAGLDDTESARYGLKVNQDKVSLLNYFKNKGFTILLKHRPLIDKELIGYFDLQLSGHTHKGQFFPFSIATKLHYNNNDSGLTKINKDVYLYISRGTGTWGPPVRIFAPPEITVIDLFKK</sequence>
<dbReference type="PANTHER" id="PTHR31302">
    <property type="entry name" value="TRANSMEMBRANE PROTEIN WITH METALLOPHOSPHOESTERASE DOMAIN-RELATED"/>
    <property type="match status" value="1"/>
</dbReference>
<evidence type="ECO:0000256" key="3">
    <source>
        <dbReference type="ARBA" id="ARBA00022801"/>
    </source>
</evidence>
<evidence type="ECO:0000256" key="4">
    <source>
        <dbReference type="ARBA" id="ARBA00061089"/>
    </source>
</evidence>
<evidence type="ECO:0000313" key="8">
    <source>
        <dbReference type="Proteomes" id="UP001144297"/>
    </source>
</evidence>
<dbReference type="Proteomes" id="UP001144297">
    <property type="component" value="Unassembled WGS sequence"/>
</dbReference>
<dbReference type="EMBL" id="BSDX01000001">
    <property type="protein sequence ID" value="GLI53605.1"/>
    <property type="molecule type" value="Genomic_DNA"/>
</dbReference>
<dbReference type="InterPro" id="IPR051158">
    <property type="entry name" value="Metallophosphoesterase_sf"/>
</dbReference>
<feature type="domain" description="Calcineurin-like phosphoesterase" evidence="6">
    <location>
        <begin position="154"/>
        <end position="318"/>
    </location>
</feature>
<comment type="cofactor">
    <cofactor evidence="1">
        <name>a divalent metal cation</name>
        <dbReference type="ChEBI" id="CHEBI:60240"/>
    </cofactor>
</comment>
<dbReference type="Gene3D" id="3.60.21.10">
    <property type="match status" value="1"/>
</dbReference>
<proteinExistence type="inferred from homology"/>
<dbReference type="PANTHER" id="PTHR31302:SF31">
    <property type="entry name" value="PHOSPHODIESTERASE YAEI"/>
    <property type="match status" value="1"/>
</dbReference>
<feature type="transmembrane region" description="Helical" evidence="5">
    <location>
        <begin position="61"/>
        <end position="84"/>
    </location>
</feature>
<accession>A0A9W6GG95</accession>
<dbReference type="GO" id="GO:0008758">
    <property type="term" value="F:UDP-2,3-diacylglucosamine hydrolase activity"/>
    <property type="evidence" value="ECO:0007669"/>
    <property type="project" value="TreeGrafter"/>
</dbReference>
<dbReference type="GO" id="GO:0009245">
    <property type="term" value="P:lipid A biosynthetic process"/>
    <property type="evidence" value="ECO:0007669"/>
    <property type="project" value="TreeGrafter"/>
</dbReference>
<dbReference type="CDD" id="cd07385">
    <property type="entry name" value="MPP_YkuE_C"/>
    <property type="match status" value="1"/>
</dbReference>
<keyword evidence="3" id="KW-0378">Hydrolase</keyword>
<evidence type="ECO:0000256" key="5">
    <source>
        <dbReference type="SAM" id="Phobius"/>
    </source>
</evidence>
<comment type="similarity">
    <text evidence="4">Belongs to the metallophosphoesterase superfamily.</text>
</comment>
<organism evidence="7 8">
    <name type="scientific">Thermodesulfovibrio yellowstonii</name>
    <dbReference type="NCBI Taxonomy" id="28262"/>
    <lineage>
        <taxon>Bacteria</taxon>
        <taxon>Pseudomonadati</taxon>
        <taxon>Nitrospirota</taxon>
        <taxon>Thermodesulfovibrionia</taxon>
        <taxon>Thermodesulfovibrionales</taxon>
        <taxon>Thermodesulfovibrionaceae</taxon>
        <taxon>Thermodesulfovibrio</taxon>
    </lineage>
</organism>
<dbReference type="InterPro" id="IPR029052">
    <property type="entry name" value="Metallo-depent_PP-like"/>
</dbReference>